<evidence type="ECO:0000256" key="2">
    <source>
        <dbReference type="SAM" id="MobiDB-lite"/>
    </source>
</evidence>
<name>A0A2T3B1Z6_AMORE</name>
<protein>
    <submittedName>
        <fullName evidence="3">Uncharacterized protein</fullName>
    </submittedName>
</protein>
<evidence type="ECO:0000313" key="4">
    <source>
        <dbReference type="Proteomes" id="UP000241818"/>
    </source>
</evidence>
<feature type="coiled-coil region" evidence="1">
    <location>
        <begin position="71"/>
        <end position="98"/>
    </location>
</feature>
<keyword evidence="4" id="KW-1185">Reference proteome</keyword>
<dbReference type="STRING" id="857342.A0A2T3B1Z6"/>
<accession>A0A2T3B1Z6</accession>
<dbReference type="AlphaFoldDB" id="A0A2T3B1Z6"/>
<feature type="region of interest" description="Disordered" evidence="2">
    <location>
        <begin position="426"/>
        <end position="477"/>
    </location>
</feature>
<dbReference type="Proteomes" id="UP000241818">
    <property type="component" value="Unassembled WGS sequence"/>
</dbReference>
<evidence type="ECO:0000256" key="1">
    <source>
        <dbReference type="SAM" id="Coils"/>
    </source>
</evidence>
<dbReference type="EMBL" id="KZ679011">
    <property type="protein sequence ID" value="PSS18582.1"/>
    <property type="molecule type" value="Genomic_DNA"/>
</dbReference>
<proteinExistence type="predicted"/>
<sequence>MRSMFSPPRREKARGDASHLPRGDCRYILLHPEVKGLRCACVGFALNRSLPGSTCDCGHQACYHVREKEADSVERQELRALKDKIDLLEERLDRERHGGTAEIVDRLGRLEECFDKNREESDAEFKNVYRGIGGLWQNVEILQKRAPYYDDRIEALVDDVQRMRNQLVDVDDASMQLEDRVEALESAAPVALVKGRRRKASTPPSAVLDTAADNRTKTEDVAPVLSLNSRLPSHIVTTEEPAHIQSFRKRVASVGSGSQAWTVHISLLPTSTQPFPFEKDTAAYKRCLSRGLHRVIAVPDTDSYSFWTAVSEAFSEILRRRPWQPLVARICDAKNLRGLPMLRQLDESLVGQDYDYQFLQKNCAVTDESGKIIDLYIAMSEDTISWAELKEVSPFLGGLEAAWTYDPFLDGLCLDNEGCDGQLQDTGGLDKRPAAGDILPSWSPPSARLKRKGSEISRTPSFGSSTDGESSRAKIRRQCSGANIEVVGRQAEAV</sequence>
<dbReference type="InParanoid" id="A0A2T3B1Z6"/>
<keyword evidence="1" id="KW-0175">Coiled coil</keyword>
<dbReference type="GeneID" id="36573099"/>
<gene>
    <name evidence="3" type="ORF">M430DRAFT_241434</name>
</gene>
<dbReference type="RefSeq" id="XP_024720934.1">
    <property type="nucleotide sequence ID" value="XM_024865018.1"/>
</dbReference>
<organism evidence="3 4">
    <name type="scientific">Amorphotheca resinae ATCC 22711</name>
    <dbReference type="NCBI Taxonomy" id="857342"/>
    <lineage>
        <taxon>Eukaryota</taxon>
        <taxon>Fungi</taxon>
        <taxon>Dikarya</taxon>
        <taxon>Ascomycota</taxon>
        <taxon>Pezizomycotina</taxon>
        <taxon>Leotiomycetes</taxon>
        <taxon>Helotiales</taxon>
        <taxon>Amorphothecaceae</taxon>
        <taxon>Amorphotheca</taxon>
    </lineage>
</organism>
<dbReference type="OrthoDB" id="4187949at2759"/>
<evidence type="ECO:0000313" key="3">
    <source>
        <dbReference type="EMBL" id="PSS18582.1"/>
    </source>
</evidence>
<feature type="compositionally biased region" description="Polar residues" evidence="2">
    <location>
        <begin position="456"/>
        <end position="468"/>
    </location>
</feature>
<feature type="coiled-coil region" evidence="1">
    <location>
        <begin position="153"/>
        <end position="187"/>
    </location>
</feature>
<reference evidence="3 4" key="1">
    <citation type="journal article" date="2018" name="New Phytol.">
        <title>Comparative genomics and transcriptomics depict ericoid mycorrhizal fungi as versatile saprotrophs and plant mutualists.</title>
        <authorList>
            <person name="Martino E."/>
            <person name="Morin E."/>
            <person name="Grelet G.A."/>
            <person name="Kuo A."/>
            <person name="Kohler A."/>
            <person name="Daghino S."/>
            <person name="Barry K.W."/>
            <person name="Cichocki N."/>
            <person name="Clum A."/>
            <person name="Dockter R.B."/>
            <person name="Hainaut M."/>
            <person name="Kuo R.C."/>
            <person name="LaButti K."/>
            <person name="Lindahl B.D."/>
            <person name="Lindquist E.A."/>
            <person name="Lipzen A."/>
            <person name="Khouja H.R."/>
            <person name="Magnuson J."/>
            <person name="Murat C."/>
            <person name="Ohm R.A."/>
            <person name="Singer S.W."/>
            <person name="Spatafora J.W."/>
            <person name="Wang M."/>
            <person name="Veneault-Fourrey C."/>
            <person name="Henrissat B."/>
            <person name="Grigoriev I.V."/>
            <person name="Martin F.M."/>
            <person name="Perotto S."/>
        </authorList>
    </citation>
    <scope>NUCLEOTIDE SEQUENCE [LARGE SCALE GENOMIC DNA]</scope>
    <source>
        <strain evidence="3 4">ATCC 22711</strain>
    </source>
</reference>